<dbReference type="InterPro" id="IPR006683">
    <property type="entry name" value="Thioestr_dom"/>
</dbReference>
<dbReference type="InterPro" id="IPR003736">
    <property type="entry name" value="PAAI_dom"/>
</dbReference>
<accession>A0A221JXB3</accession>
<dbReference type="Gene3D" id="3.10.129.10">
    <property type="entry name" value="Hotdog Thioesterase"/>
    <property type="match status" value="1"/>
</dbReference>
<evidence type="ECO:0000313" key="5">
    <source>
        <dbReference type="Proteomes" id="UP000199754"/>
    </source>
</evidence>
<dbReference type="PANTHER" id="PTHR21660">
    <property type="entry name" value="THIOESTERASE SUPERFAMILY MEMBER-RELATED"/>
    <property type="match status" value="1"/>
</dbReference>
<dbReference type="Proteomes" id="UP000199754">
    <property type="component" value="Chromosome"/>
</dbReference>
<evidence type="ECO:0000256" key="1">
    <source>
        <dbReference type="ARBA" id="ARBA00008324"/>
    </source>
</evidence>
<keyword evidence="2" id="KW-0378">Hydrolase</keyword>
<gene>
    <name evidence="4" type="ORF">SULPSESMR1_00557</name>
</gene>
<dbReference type="InterPro" id="IPR039298">
    <property type="entry name" value="ACOT13"/>
</dbReference>
<comment type="similarity">
    <text evidence="1">Belongs to the thioesterase PaaI family.</text>
</comment>
<sequence>MIATTVTHKTRSYDYPMPAFDPVAAMQMSGLEYLQALTSGRIGAEPSIGPTVGMHIPHELGEGRAVVDATPSDFVLNPMGGVHGGFAATVLDSALGLAIHTILQAGEGFSTAELKVNYTRAMGPTAGRMRATGTLIHRGRQMATAEARLVGVEDGKLYAHATTTCFIFSLHKG</sequence>
<dbReference type="NCBIfam" id="TIGR00369">
    <property type="entry name" value="unchar_dom_1"/>
    <property type="match status" value="1"/>
</dbReference>
<dbReference type="eggNOG" id="COG2050">
    <property type="taxonomic scope" value="Bacteria"/>
</dbReference>
<dbReference type="Pfam" id="PF03061">
    <property type="entry name" value="4HBT"/>
    <property type="match status" value="1"/>
</dbReference>
<evidence type="ECO:0000256" key="2">
    <source>
        <dbReference type="ARBA" id="ARBA00022801"/>
    </source>
</evidence>
<keyword evidence="5" id="KW-1185">Reference proteome</keyword>
<dbReference type="InterPro" id="IPR029069">
    <property type="entry name" value="HotDog_dom_sf"/>
</dbReference>
<dbReference type="EMBL" id="CP022415">
    <property type="protein sequence ID" value="ASM71391.1"/>
    <property type="molecule type" value="Genomic_DNA"/>
</dbReference>
<feature type="domain" description="Thioesterase" evidence="3">
    <location>
        <begin position="79"/>
        <end position="154"/>
    </location>
</feature>
<dbReference type="GO" id="GO:0047617">
    <property type="term" value="F:fatty acyl-CoA hydrolase activity"/>
    <property type="evidence" value="ECO:0007669"/>
    <property type="project" value="InterPro"/>
</dbReference>
<evidence type="ECO:0000259" key="3">
    <source>
        <dbReference type="Pfam" id="PF03061"/>
    </source>
</evidence>
<name>A0A221JXB3_9RHOB</name>
<protein>
    <submittedName>
        <fullName evidence="4">Thioesterase superfamily protein</fullName>
    </submittedName>
</protein>
<dbReference type="CDD" id="cd03443">
    <property type="entry name" value="PaaI_thioesterase"/>
    <property type="match status" value="1"/>
</dbReference>
<reference evidence="4 5" key="1">
    <citation type="submission" date="2017-07" db="EMBL/GenBank/DDBJ databases">
        <title>Genome Sequence of Sulfitobacter pseudonitzschiae Strain SMR1 Isolated from a culture of the Diatom Skeletonema marinoi.</title>
        <authorList>
            <person name="Topel M."/>
            <person name="Pinder M.I.M."/>
            <person name="Johansson O.N."/>
            <person name="Kourtchenko O."/>
            <person name="Godhe A."/>
            <person name="Clarke A.K."/>
        </authorList>
    </citation>
    <scope>NUCLEOTIDE SEQUENCE [LARGE SCALE GENOMIC DNA]</scope>
    <source>
        <strain evidence="4 5">SMR1</strain>
    </source>
</reference>
<dbReference type="RefSeq" id="WP_198362845.1">
    <property type="nucleotide sequence ID" value="NZ_CP022415.1"/>
</dbReference>
<evidence type="ECO:0000313" key="4">
    <source>
        <dbReference type="EMBL" id="ASM71391.1"/>
    </source>
</evidence>
<dbReference type="AlphaFoldDB" id="A0A221JXB3"/>
<proteinExistence type="inferred from homology"/>
<dbReference type="PANTHER" id="PTHR21660:SF1">
    <property type="entry name" value="ACYL-COENZYME A THIOESTERASE 13"/>
    <property type="match status" value="1"/>
</dbReference>
<dbReference type="KEGG" id="spse:SULPSESMR1_00557"/>
<dbReference type="SUPFAM" id="SSF54637">
    <property type="entry name" value="Thioesterase/thiol ester dehydrase-isomerase"/>
    <property type="match status" value="1"/>
</dbReference>
<organism evidence="4 5">
    <name type="scientific">Pseudosulfitobacter pseudonitzschiae</name>
    <dbReference type="NCBI Taxonomy" id="1402135"/>
    <lineage>
        <taxon>Bacteria</taxon>
        <taxon>Pseudomonadati</taxon>
        <taxon>Pseudomonadota</taxon>
        <taxon>Alphaproteobacteria</taxon>
        <taxon>Rhodobacterales</taxon>
        <taxon>Roseobacteraceae</taxon>
        <taxon>Pseudosulfitobacter</taxon>
    </lineage>
</organism>
<dbReference type="STRING" id="1402135.SAMN05444149_102553"/>